<accession>A0A843T7E7</accession>
<keyword evidence="7" id="KW-1185">Reference proteome</keyword>
<evidence type="ECO:0000256" key="2">
    <source>
        <dbReference type="ARBA" id="ARBA00022676"/>
    </source>
</evidence>
<comment type="caution">
    <text evidence="6">The sequence shown here is derived from an EMBL/GenBank/DDBJ whole genome shotgun (WGS) entry which is preliminary data.</text>
</comment>
<proteinExistence type="inferred from homology"/>
<dbReference type="PROSITE" id="PS00375">
    <property type="entry name" value="UDPGT"/>
    <property type="match status" value="1"/>
</dbReference>
<sequence length="502" mass="55751">MAGKQQLQHPPHIVLFPFMAQGHLIPFLSLAKLVHQRHPGRYTVTLVSTPLNIRNLRKSLPHDSPILLRDLPFSGVDYGLPFGSENTDSLDYHDIVKLFQASEALKPHLEHLLSDITQREGRPPQCIVGDMFTGWTAVVAKKFGVFHATFSTCGGFGTAVYFAMWLHLPHLHTDDEEFAVPGLPENIRLHRSQLARNIRDTDGNDAWAAFLQKQISLNLQGASGMLCNSVEEVETTGMKLLRKVTALPVWAIGPILPKDGKSSDSRTGKKAEMSLATFVEWLDRQSPASVLYVSFGSQNTIGAHQMLQLAAGLEASERPFIWVIRPPLRFDLNGDFRIEWLPEGFEDRMRESGKGLLVRNWAPQLEILAHVSTGAFLSHCGWNSVLESLSSGVPLIGWPMAGEQFYNSKMLEEELGVAVELERGPDADVTERMVGRVVKQVMRSEKGEDMRRRAARCSEMIRAAVCDGEKQKGASMAALDSFLEIASRAPARGDLKTSVQEL</sequence>
<name>A0A843T7E7_COLES</name>
<protein>
    <recommendedName>
        <fullName evidence="5">Glycosyltransferase</fullName>
        <ecNumber evidence="5">2.4.1.-</ecNumber>
    </recommendedName>
</protein>
<dbReference type="PANTHER" id="PTHR48047:SF107">
    <property type="entry name" value="UDP-GLYCOSYLTRANSFERASE 92A1-LIKE"/>
    <property type="match status" value="1"/>
</dbReference>
<comment type="similarity">
    <text evidence="1 4">Belongs to the UDP-glycosyltransferase family.</text>
</comment>
<dbReference type="EMBL" id="NMUH01000006">
    <property type="protein sequence ID" value="MQL68018.1"/>
    <property type="molecule type" value="Genomic_DNA"/>
</dbReference>
<dbReference type="Proteomes" id="UP000652761">
    <property type="component" value="Unassembled WGS sequence"/>
</dbReference>
<keyword evidence="2 4" id="KW-0328">Glycosyltransferase</keyword>
<dbReference type="PANTHER" id="PTHR48047">
    <property type="entry name" value="GLYCOSYLTRANSFERASE"/>
    <property type="match status" value="1"/>
</dbReference>
<dbReference type="InterPro" id="IPR002213">
    <property type="entry name" value="UDP_glucos_trans"/>
</dbReference>
<evidence type="ECO:0000256" key="3">
    <source>
        <dbReference type="ARBA" id="ARBA00022679"/>
    </source>
</evidence>
<keyword evidence="3 4" id="KW-0808">Transferase</keyword>
<evidence type="ECO:0000256" key="5">
    <source>
        <dbReference type="RuleBase" id="RU362057"/>
    </source>
</evidence>
<evidence type="ECO:0000256" key="4">
    <source>
        <dbReference type="RuleBase" id="RU003718"/>
    </source>
</evidence>
<dbReference type="AlphaFoldDB" id="A0A843T7E7"/>
<dbReference type="Gene3D" id="3.40.50.2000">
    <property type="entry name" value="Glycogen Phosphorylase B"/>
    <property type="match status" value="2"/>
</dbReference>
<dbReference type="EC" id="2.4.1.-" evidence="5"/>
<dbReference type="Pfam" id="PF00201">
    <property type="entry name" value="UDPGT"/>
    <property type="match status" value="1"/>
</dbReference>
<dbReference type="FunFam" id="3.40.50.2000:FF:000103">
    <property type="entry name" value="Glycosyltransferase"/>
    <property type="match status" value="1"/>
</dbReference>
<gene>
    <name evidence="6" type="ORF">Taro_000280</name>
</gene>
<dbReference type="OrthoDB" id="5835829at2759"/>
<dbReference type="InterPro" id="IPR035595">
    <property type="entry name" value="UDP_glycos_trans_CS"/>
</dbReference>
<dbReference type="GO" id="GO:0035251">
    <property type="term" value="F:UDP-glucosyltransferase activity"/>
    <property type="evidence" value="ECO:0007669"/>
    <property type="project" value="TreeGrafter"/>
</dbReference>
<dbReference type="SUPFAM" id="SSF53756">
    <property type="entry name" value="UDP-Glycosyltransferase/glycogen phosphorylase"/>
    <property type="match status" value="1"/>
</dbReference>
<dbReference type="CDD" id="cd03784">
    <property type="entry name" value="GT1_Gtf-like"/>
    <property type="match status" value="1"/>
</dbReference>
<dbReference type="FunFam" id="3.40.50.2000:FF:000064">
    <property type="entry name" value="Glycosyltransferase"/>
    <property type="match status" value="1"/>
</dbReference>
<evidence type="ECO:0000313" key="7">
    <source>
        <dbReference type="Proteomes" id="UP000652761"/>
    </source>
</evidence>
<evidence type="ECO:0000256" key="1">
    <source>
        <dbReference type="ARBA" id="ARBA00009995"/>
    </source>
</evidence>
<evidence type="ECO:0000313" key="6">
    <source>
        <dbReference type="EMBL" id="MQL68018.1"/>
    </source>
</evidence>
<reference evidence="6" key="1">
    <citation type="submission" date="2017-07" db="EMBL/GenBank/DDBJ databases">
        <title>Taro Niue Genome Assembly and Annotation.</title>
        <authorList>
            <person name="Atibalentja N."/>
            <person name="Keating K."/>
            <person name="Fields C.J."/>
        </authorList>
    </citation>
    <scope>NUCLEOTIDE SEQUENCE</scope>
    <source>
        <strain evidence="6">Niue_2</strain>
        <tissue evidence="6">Leaf</tissue>
    </source>
</reference>
<organism evidence="6 7">
    <name type="scientific">Colocasia esculenta</name>
    <name type="common">Wild taro</name>
    <name type="synonym">Arum esculentum</name>
    <dbReference type="NCBI Taxonomy" id="4460"/>
    <lineage>
        <taxon>Eukaryota</taxon>
        <taxon>Viridiplantae</taxon>
        <taxon>Streptophyta</taxon>
        <taxon>Embryophyta</taxon>
        <taxon>Tracheophyta</taxon>
        <taxon>Spermatophyta</taxon>
        <taxon>Magnoliopsida</taxon>
        <taxon>Liliopsida</taxon>
        <taxon>Araceae</taxon>
        <taxon>Aroideae</taxon>
        <taxon>Colocasieae</taxon>
        <taxon>Colocasia</taxon>
    </lineage>
</organism>